<dbReference type="InterPro" id="IPR014830">
    <property type="entry name" value="Glycolipid_transfer_prot_dom"/>
</dbReference>
<evidence type="ECO:0000313" key="4">
    <source>
        <dbReference type="Proteomes" id="UP001566132"/>
    </source>
</evidence>
<dbReference type="PANTHER" id="PTHR10219:SF25">
    <property type="entry name" value="PLECKSTRIN HOMOLOGY DOMAIN-CONTAINING FAMILY A MEMBER 8"/>
    <property type="match status" value="1"/>
</dbReference>
<dbReference type="SUPFAM" id="SSF110004">
    <property type="entry name" value="Glycolipid transfer protein, GLTP"/>
    <property type="match status" value="1"/>
</dbReference>
<comment type="caution">
    <text evidence="3">The sequence shown here is derived from an EMBL/GenBank/DDBJ whole genome shotgun (WGS) entry which is preliminary data.</text>
</comment>
<keyword evidence="4" id="KW-1185">Reference proteome</keyword>
<dbReference type="InterPro" id="IPR036497">
    <property type="entry name" value="GLTP_sf"/>
</dbReference>
<accession>A0ABD1E1J2</accession>
<dbReference type="FunFam" id="1.10.3520.10:FF:000001">
    <property type="entry name" value="Pleckstrin domain-containing family A member 8"/>
    <property type="match status" value="1"/>
</dbReference>
<feature type="domain" description="Glycolipid transfer protein" evidence="2">
    <location>
        <begin position="31"/>
        <end position="172"/>
    </location>
</feature>
<dbReference type="AlphaFoldDB" id="A0ABD1E1J2"/>
<reference evidence="3 4" key="1">
    <citation type="submission" date="2024-05" db="EMBL/GenBank/DDBJ databases">
        <title>Genetic variation in Jamaican populations of the coffee berry borer (Hypothenemus hampei).</title>
        <authorList>
            <person name="Errbii M."/>
            <person name="Myrie A."/>
        </authorList>
    </citation>
    <scope>NUCLEOTIDE SEQUENCE [LARGE SCALE GENOMIC DNA]</scope>
    <source>
        <strain evidence="3">JA-Hopewell-2020-01-JO</strain>
        <tissue evidence="3">Whole body</tissue>
    </source>
</reference>
<keyword evidence="1" id="KW-0813">Transport</keyword>
<sequence length="212" mass="24778">MSVQNGAVPNEESKTAFTILSIYFPEPGEKIKTLEFLEASSGIVSLVEKFGKVFSPVVTDMNGNIKKLFRKYNENIDLNHNIEDMILREKMEGDIIATDALLWLRRALHFISSFFQYIIMDTESERVAQDLTPFVKNAYSDSLERHHGWLGTQLFNVLARFVPTRKQLLYTLALDKHNKEEQVLRDMRQYHQRMMNCVGRLTQFYIEHQLEN</sequence>
<name>A0ABD1E1J2_HYPHA</name>
<proteinExistence type="predicted"/>
<dbReference type="EMBL" id="JBDJPC010000014">
    <property type="protein sequence ID" value="KAL1488543.1"/>
    <property type="molecule type" value="Genomic_DNA"/>
</dbReference>
<protein>
    <recommendedName>
        <fullName evidence="2">Glycolipid transfer protein domain-containing protein</fullName>
    </recommendedName>
</protein>
<organism evidence="3 4">
    <name type="scientific">Hypothenemus hampei</name>
    <name type="common">Coffee berry borer</name>
    <dbReference type="NCBI Taxonomy" id="57062"/>
    <lineage>
        <taxon>Eukaryota</taxon>
        <taxon>Metazoa</taxon>
        <taxon>Ecdysozoa</taxon>
        <taxon>Arthropoda</taxon>
        <taxon>Hexapoda</taxon>
        <taxon>Insecta</taxon>
        <taxon>Pterygota</taxon>
        <taxon>Neoptera</taxon>
        <taxon>Endopterygota</taxon>
        <taxon>Coleoptera</taxon>
        <taxon>Polyphaga</taxon>
        <taxon>Cucujiformia</taxon>
        <taxon>Curculionidae</taxon>
        <taxon>Scolytinae</taxon>
        <taxon>Hypothenemus</taxon>
    </lineage>
</organism>
<evidence type="ECO:0000256" key="1">
    <source>
        <dbReference type="ARBA" id="ARBA00022448"/>
    </source>
</evidence>
<gene>
    <name evidence="3" type="ORF">ABEB36_015007</name>
</gene>
<evidence type="ECO:0000313" key="3">
    <source>
        <dbReference type="EMBL" id="KAL1488543.1"/>
    </source>
</evidence>
<dbReference type="Gene3D" id="1.10.3520.10">
    <property type="entry name" value="Glycolipid transfer protein"/>
    <property type="match status" value="1"/>
</dbReference>
<evidence type="ECO:0000259" key="2">
    <source>
        <dbReference type="Pfam" id="PF08718"/>
    </source>
</evidence>
<dbReference type="Pfam" id="PF08718">
    <property type="entry name" value="GLTP"/>
    <property type="match status" value="1"/>
</dbReference>
<dbReference type="PANTHER" id="PTHR10219">
    <property type="entry name" value="GLYCOLIPID TRANSFER PROTEIN-RELATED"/>
    <property type="match status" value="1"/>
</dbReference>
<dbReference type="Proteomes" id="UP001566132">
    <property type="component" value="Unassembled WGS sequence"/>
</dbReference>